<dbReference type="EMBL" id="CAJOBJ010315787">
    <property type="protein sequence ID" value="CAF5168978.1"/>
    <property type="molecule type" value="Genomic_DNA"/>
</dbReference>
<accession>A0A8S3GVN2</accession>
<dbReference type="EMBL" id="CAJOBJ010149463">
    <property type="protein sequence ID" value="CAF4798975.1"/>
    <property type="molecule type" value="Genomic_DNA"/>
</dbReference>
<evidence type="ECO:0000313" key="5">
    <source>
        <dbReference type="Proteomes" id="UP000681720"/>
    </source>
</evidence>
<gene>
    <name evidence="1" type="ORF">GIL414_LOCUS47074</name>
    <name evidence="3" type="ORF">GIL414_LOCUS66581</name>
    <name evidence="4" type="ORF">GIL414_LOCUS66601</name>
    <name evidence="2" type="ORF">SMN809_LOCUS53025</name>
</gene>
<comment type="caution">
    <text evidence="4">The sequence shown here is derived from an EMBL/GenBank/DDBJ whole genome shotgun (WGS) entry which is preliminary data.</text>
</comment>
<sequence>MVRCGERMLDVGSLCDGFHQGIAE</sequence>
<reference evidence="4" key="1">
    <citation type="submission" date="2021-02" db="EMBL/GenBank/DDBJ databases">
        <authorList>
            <person name="Nowell W R."/>
        </authorList>
    </citation>
    <scope>NUCLEOTIDE SEQUENCE</scope>
</reference>
<proteinExistence type="predicted"/>
<organism evidence="4 5">
    <name type="scientific">Rotaria magnacalcarata</name>
    <dbReference type="NCBI Taxonomy" id="392030"/>
    <lineage>
        <taxon>Eukaryota</taxon>
        <taxon>Metazoa</taxon>
        <taxon>Spiralia</taxon>
        <taxon>Gnathifera</taxon>
        <taxon>Rotifera</taxon>
        <taxon>Eurotatoria</taxon>
        <taxon>Bdelloidea</taxon>
        <taxon>Philodinida</taxon>
        <taxon>Philodinidae</taxon>
        <taxon>Rotaria</taxon>
    </lineage>
</organism>
<dbReference type="Proteomes" id="UP000681720">
    <property type="component" value="Unassembled WGS sequence"/>
</dbReference>
<evidence type="ECO:0000313" key="2">
    <source>
        <dbReference type="EMBL" id="CAF4927620.1"/>
    </source>
</evidence>
<evidence type="ECO:0000313" key="4">
    <source>
        <dbReference type="EMBL" id="CAF5168978.1"/>
    </source>
</evidence>
<evidence type="ECO:0000313" key="1">
    <source>
        <dbReference type="EMBL" id="CAF4798975.1"/>
    </source>
</evidence>
<protein>
    <submittedName>
        <fullName evidence="4">Uncharacterized protein</fullName>
    </submittedName>
</protein>
<feature type="non-terminal residue" evidence="4">
    <location>
        <position position="24"/>
    </location>
</feature>
<dbReference type="Proteomes" id="UP000676336">
    <property type="component" value="Unassembled WGS sequence"/>
</dbReference>
<dbReference type="EMBL" id="CAJOBI010181384">
    <property type="protein sequence ID" value="CAF4927620.1"/>
    <property type="molecule type" value="Genomic_DNA"/>
</dbReference>
<dbReference type="EMBL" id="CAJOBJ010315377">
    <property type="protein sequence ID" value="CAF5168813.1"/>
    <property type="molecule type" value="Genomic_DNA"/>
</dbReference>
<dbReference type="AlphaFoldDB" id="A0A8S3GVN2"/>
<name>A0A8S3GVN2_9BILA</name>
<evidence type="ECO:0000313" key="3">
    <source>
        <dbReference type="EMBL" id="CAF5168813.1"/>
    </source>
</evidence>